<dbReference type="HOGENOM" id="CLU_000022_31_4_1"/>
<dbReference type="InterPro" id="IPR018201">
    <property type="entry name" value="Ketoacyl_synth_AS"/>
</dbReference>
<dbReference type="InterPro" id="IPR020843">
    <property type="entry name" value="ER"/>
</dbReference>
<dbReference type="InterPro" id="IPR016039">
    <property type="entry name" value="Thiolase-like"/>
</dbReference>
<dbReference type="InterPro" id="IPR016035">
    <property type="entry name" value="Acyl_Trfase/lysoPLipase"/>
</dbReference>
<dbReference type="EMBL" id="KL660233">
    <property type="protein sequence ID" value="KFA67206.1"/>
    <property type="molecule type" value="Genomic_DNA"/>
</dbReference>
<dbReference type="CDD" id="cd05195">
    <property type="entry name" value="enoyl_red"/>
    <property type="match status" value="1"/>
</dbReference>
<keyword evidence="5" id="KW-0560">Oxidoreductase</keyword>
<dbReference type="OrthoDB" id="329835at2759"/>
<dbReference type="SMART" id="SM00825">
    <property type="entry name" value="PKS_KS"/>
    <property type="match status" value="1"/>
</dbReference>
<feature type="active site" description="Proton acceptor; for dehydratase activity" evidence="8">
    <location>
        <position position="1014"/>
    </location>
</feature>
<evidence type="ECO:0000256" key="2">
    <source>
        <dbReference type="ARBA" id="ARBA00022553"/>
    </source>
</evidence>
<dbReference type="Pfam" id="PF00698">
    <property type="entry name" value="Acyl_transf_1"/>
    <property type="match status" value="1"/>
</dbReference>
<dbReference type="PROSITE" id="PS50075">
    <property type="entry name" value="CARRIER"/>
    <property type="match status" value="1"/>
</dbReference>
<dbReference type="SMART" id="SM00829">
    <property type="entry name" value="PKS_ER"/>
    <property type="match status" value="1"/>
</dbReference>
<dbReference type="GO" id="GO:0044550">
    <property type="term" value="P:secondary metabolite biosynthetic process"/>
    <property type="evidence" value="ECO:0007669"/>
    <property type="project" value="UniProtKB-ARBA"/>
</dbReference>
<dbReference type="InterPro" id="IPR001227">
    <property type="entry name" value="Ac_transferase_dom_sf"/>
</dbReference>
<evidence type="ECO:0000256" key="5">
    <source>
        <dbReference type="ARBA" id="ARBA00023002"/>
    </source>
</evidence>
<dbReference type="SMART" id="SM00822">
    <property type="entry name" value="PKS_KR"/>
    <property type="match status" value="1"/>
</dbReference>
<dbReference type="InterPro" id="IPR032821">
    <property type="entry name" value="PKS_assoc"/>
</dbReference>
<dbReference type="InterPro" id="IPR020841">
    <property type="entry name" value="PKS_Beta-ketoAc_synthase_dom"/>
</dbReference>
<dbReference type="InParanoid" id="A0A084QTC1"/>
<gene>
    <name evidence="12" type="ORF">S40285_06294</name>
</gene>
<dbReference type="SUPFAM" id="SSF53901">
    <property type="entry name" value="Thiolase-like"/>
    <property type="match status" value="1"/>
</dbReference>
<dbReference type="InterPro" id="IPR050091">
    <property type="entry name" value="PKS_NRPS_Biosynth_Enz"/>
</dbReference>
<dbReference type="STRING" id="1283841.A0A084QTC1"/>
<evidence type="ECO:0000259" key="9">
    <source>
        <dbReference type="PROSITE" id="PS50075"/>
    </source>
</evidence>
<keyword evidence="6" id="KW-0511">Multifunctional enzyme</keyword>
<evidence type="ECO:0000256" key="7">
    <source>
        <dbReference type="ARBA" id="ARBA00023315"/>
    </source>
</evidence>
<feature type="domain" description="Ketosynthase family 3 (KS3)" evidence="10">
    <location>
        <begin position="64"/>
        <end position="486"/>
    </location>
</feature>
<name>A0A084QTC1_STAC4</name>
<dbReference type="Pfam" id="PF13602">
    <property type="entry name" value="ADH_zinc_N_2"/>
    <property type="match status" value="1"/>
</dbReference>
<dbReference type="InterPro" id="IPR013968">
    <property type="entry name" value="PKS_KR"/>
</dbReference>
<dbReference type="SMART" id="SM00826">
    <property type="entry name" value="PKS_DH"/>
    <property type="match status" value="1"/>
</dbReference>
<dbReference type="GO" id="GO:0004315">
    <property type="term" value="F:3-oxoacyl-[acyl-carrier-protein] synthase activity"/>
    <property type="evidence" value="ECO:0007669"/>
    <property type="project" value="InterPro"/>
</dbReference>
<dbReference type="InterPro" id="IPR014030">
    <property type="entry name" value="Ketoacyl_synth_N"/>
</dbReference>
<evidence type="ECO:0000313" key="12">
    <source>
        <dbReference type="EMBL" id="KFA67206.1"/>
    </source>
</evidence>
<feature type="region of interest" description="C-terminal hotdog fold" evidence="8">
    <location>
        <begin position="1134"/>
        <end position="1287"/>
    </location>
</feature>
<dbReference type="GO" id="GO:1901336">
    <property type="term" value="P:lactone biosynthetic process"/>
    <property type="evidence" value="ECO:0007669"/>
    <property type="project" value="UniProtKB-ARBA"/>
</dbReference>
<dbReference type="GO" id="GO:0016491">
    <property type="term" value="F:oxidoreductase activity"/>
    <property type="evidence" value="ECO:0007669"/>
    <property type="project" value="UniProtKB-KW"/>
</dbReference>
<dbReference type="GO" id="GO:0004312">
    <property type="term" value="F:fatty acid synthase activity"/>
    <property type="evidence" value="ECO:0007669"/>
    <property type="project" value="TreeGrafter"/>
</dbReference>
<dbReference type="GO" id="GO:0006633">
    <property type="term" value="P:fatty acid biosynthetic process"/>
    <property type="evidence" value="ECO:0007669"/>
    <property type="project" value="InterPro"/>
</dbReference>
<dbReference type="InterPro" id="IPR049900">
    <property type="entry name" value="PKS_mFAS_DH"/>
</dbReference>
<keyword evidence="7" id="KW-0012">Acyltransferase</keyword>
<dbReference type="Gene3D" id="3.40.47.10">
    <property type="match status" value="1"/>
</dbReference>
<dbReference type="InterPro" id="IPR020806">
    <property type="entry name" value="PKS_PP-bd"/>
</dbReference>
<dbReference type="InterPro" id="IPR014043">
    <property type="entry name" value="Acyl_transferase_dom"/>
</dbReference>
<dbReference type="Pfam" id="PF08659">
    <property type="entry name" value="KR"/>
    <property type="match status" value="1"/>
</dbReference>
<evidence type="ECO:0000259" key="10">
    <source>
        <dbReference type="PROSITE" id="PS52004"/>
    </source>
</evidence>
<evidence type="ECO:0000313" key="13">
    <source>
        <dbReference type="Proteomes" id="UP000028524"/>
    </source>
</evidence>
<dbReference type="Gene3D" id="3.90.180.10">
    <property type="entry name" value="Medium-chain alcohol dehydrogenases, catalytic domain"/>
    <property type="match status" value="1"/>
</dbReference>
<dbReference type="SUPFAM" id="SSF51735">
    <property type="entry name" value="NAD(P)-binding Rossmann-fold domains"/>
    <property type="match status" value="2"/>
</dbReference>
<dbReference type="SMART" id="SM00827">
    <property type="entry name" value="PKS_AT"/>
    <property type="match status" value="1"/>
</dbReference>
<evidence type="ECO:0000259" key="11">
    <source>
        <dbReference type="PROSITE" id="PS52019"/>
    </source>
</evidence>
<dbReference type="GO" id="GO:0031177">
    <property type="term" value="F:phosphopantetheine binding"/>
    <property type="evidence" value="ECO:0007669"/>
    <property type="project" value="InterPro"/>
</dbReference>
<keyword evidence="1" id="KW-0596">Phosphopantetheine</keyword>
<evidence type="ECO:0000256" key="3">
    <source>
        <dbReference type="ARBA" id="ARBA00022679"/>
    </source>
</evidence>
<dbReference type="InterPro" id="IPR011032">
    <property type="entry name" value="GroES-like_sf"/>
</dbReference>
<dbReference type="Pfam" id="PF02801">
    <property type="entry name" value="Ketoacyl-synt_C"/>
    <property type="match status" value="1"/>
</dbReference>
<dbReference type="PROSITE" id="PS00606">
    <property type="entry name" value="KS3_1"/>
    <property type="match status" value="1"/>
</dbReference>
<dbReference type="Proteomes" id="UP000028524">
    <property type="component" value="Unassembled WGS sequence"/>
</dbReference>
<keyword evidence="2" id="KW-0597">Phosphoprotein</keyword>
<dbReference type="InterPro" id="IPR016036">
    <property type="entry name" value="Malonyl_transacylase_ACP-bd"/>
</dbReference>
<feature type="region of interest" description="N-terminal hotdog fold" evidence="8">
    <location>
        <begin position="982"/>
        <end position="1121"/>
    </location>
</feature>
<dbReference type="SUPFAM" id="SSF47336">
    <property type="entry name" value="ACP-like"/>
    <property type="match status" value="1"/>
</dbReference>
<dbReference type="InterPro" id="IPR014031">
    <property type="entry name" value="Ketoacyl_synth_C"/>
</dbReference>
<dbReference type="Gene3D" id="1.10.1200.10">
    <property type="entry name" value="ACP-like"/>
    <property type="match status" value="1"/>
</dbReference>
<dbReference type="InterPro" id="IPR020807">
    <property type="entry name" value="PKS_DH"/>
</dbReference>
<sequence>MVLHITEVLDAAASLPTPEYTTPKTHHTNGVNGVNGTKLNGINGVGLDGVNGTSSVNGAAQLEEDPICVVGMACRLPGDIRSPSQLWDFLVKKRSAQGRVPTNRFNISAFYHPDGSRAGVMDADGGYFLNEDVRQFDNGFFSINNMEATYMDPQQRKLLEVVYECFESAGVSMEAISGTDTGVYVGNFTLDYQTMQTRDPDYLHRYNATGSGTAIMSNRISHVFNLQGPSLTLDTACSSSIYCLHNAVTAIKAGECDRAIVAGANLITSPEQHVGTMKGGVLSPTSTCHTFDASADGYGRAEAVNAVYLKRLSAAIKDGDKVWSVIRGTAINSNGRTPGITQPSAKWQAAVVRKAYKTAGLNFDETDYIECHGTGTAVGDPIEVDGLQSCFGPSREWPLKIGSVKSNLGHSEAASGLTSLIKVSLALDNGLIPPTYGVTKLNPKLQLNKANMVIANDVAPWPREIRRASLNSFGYGGANAHAILESLESYLHQKPRDAIAHPVSLDQALVIPVSAGSAKSTDARLKQVEKIIKNSDAEAVASLAYTLAEHRPTLRNKSFLIAKSKSNGSVELVTPEPAEVVDASKANLPFAFVFTGQGAQYAEMGRALLEKNANFLAVIRELDTVLQSLPGKTAPTWTLEQAILDSPEVSQVNHVTRSQPLCTAIQIGLVNTLKRWGIEPTRVVGHSSGEIAAAYGAGLLSAKEAILAAYFRGYAVDKLTSKGTMVAAGVGPDVADQLIDDQGLRGQICVACVNSPMSVTLSGTEEAADVLVEVLQERKALAKKLVTGGRAYHSHLVAEVGELYENLLSEHLDHSSEPFNAQSGVDMFSSVGYAKGQSILSATQARKARYWRDNLEKSVQFSSALTKLISGGKYHIIEVGPHPALKSPIGQIVTASGLAKNALPYSATLVRDQDAEVSIAKLAGALYLHGHTLQWANVNALPQASKVVSRSLGPYPWDYSAGVLWSEPRPSIELRNRKHARHELLGVAQLAGNGIDWSWRNVLRVGEAPWLSDHKVEAQTVFPAVGYLAMAMEATRQARELKFQQPTSFEFRNVSIIAALVVENETDTRPLDVELHTTLSYKKISTTRPSSDWLDFTVSSWVDGQTTLHASGSIRVSGQLKGPASIEVQNAEDFDVWGMDRWYKKLADGGLCFGPAFQSLTSLRTDGNRVRTDAMASTRLTTRVGKETDTVYPIHPIAVDACLQAAIMGGTAGNLSTLKAFLPVFISEARIQAVAPVTNEDAIIHTRSTKTGFATRRIDCTLLDASGKPVVDIKGMRLAMYSGKMEEMVANSNLFLQRHPTLRVNWKPDVLRVVPGLEKQLDAYIDAFIKGIEQKHADLADDEAQAVFAALLDIVGHNNPRMRVLSLTGDGQVENKDWLSVLDKDTAMPRCRSWNSVAFSELGKLTADDAPETFDAIVIPKLSDARALDEESARKIGSLAEENGVVITRKTDAALAGLKSAGFTPIFFRRQIVLAVREIQQKPLDGKDVLILVKDRVTPFADSLKTFLQKSSGAAEVKIAKISDVTKESVKPETATISLLEVEGEFLATISPEHMDCLRIITDVVTRLVWVTGANMLSSSPDPNLTLSSGLSRALMLEQPSLRFSVLDIGSTKKLDLATTTDNLVRVLCTFDEIDDKEFIQVDGVLYTSRFGPAMEINRDFRRRMGEEDPIEQVPLSLAGKAKLQVGKPGVTDSLYFLQVSDGNAKPPSGFIDVEVKAVSLNAKDIYVTSGHVETLNATSALEFAGIVKAVGSDVDHVKIGDRVVVMAPNHFSTIERVPAWAAQKLLPTESFGEVSTLPIVYSTALYALDDRANLRAGESILIHAGAGAFGIAAIALAQRIGAKVYATVGSAAKKEFLINELGVPAGNIFASRDNTFVDGIKAATMGRGVDVVINSLVGDLMHASWDVLSKFGRFVEIGKKELTDAGKLEMSTFLNATTFTAFDLSELFYSEDEHYRNIWIQKLKTTLELYRAGEIKAGPIATYDVSKISDAYRYFSTRDRVGKVVISLENPNSTIPVAPSKYLSILDPNKVYLMIGCLGGLGRSLSRWMFARGARNFVFLGRSGCDKPSAKQLVTLLEKEGAQVTVTRGDVSSADHVKLAVQDCLRTGKKIGGVIQAAMGLHEALWSTMPNSAWHTGIQPKWKGTWNIHNALDGHEDELDFFLLTSSVSGSVATATESNYCSANGFLDTFARWRRTQGKKAVSVGLGMISEVGYLHENPEIEALLLRKGIQPLTEDEFLQVIDLALSGPGGEYESKKPSVDGAHLLTGLESTGLRKLMASGWDVTSGNTQDPRSSVLSAALLAEQDSNERGDSGGSGASANAPEWVKSLPKAVGKAFAAEYEAASLQEAVLNIIRKRFSSLILMPIDQIDNTKPLAQFGMDSMIAAEFRTWIWGTFKVDVPFLDLLSNQNTLALLSSSVEGKLIA</sequence>
<dbReference type="Gene3D" id="3.10.129.110">
    <property type="entry name" value="Polyketide synthase dehydratase"/>
    <property type="match status" value="1"/>
</dbReference>
<dbReference type="InterPro" id="IPR049551">
    <property type="entry name" value="PKS_DH_C"/>
</dbReference>
<dbReference type="Pfam" id="PF08240">
    <property type="entry name" value="ADH_N"/>
    <property type="match status" value="1"/>
</dbReference>
<dbReference type="InterPro" id="IPR057326">
    <property type="entry name" value="KR_dom"/>
</dbReference>
<reference evidence="12 13" key="1">
    <citation type="journal article" date="2014" name="BMC Genomics">
        <title>Comparative genome sequencing reveals chemotype-specific gene clusters in the toxigenic black mold Stachybotrys.</title>
        <authorList>
            <person name="Semeiks J."/>
            <person name="Borek D."/>
            <person name="Otwinowski Z."/>
            <person name="Grishin N.V."/>
        </authorList>
    </citation>
    <scope>NUCLEOTIDE SEQUENCE [LARGE SCALE GENOMIC DNA]</scope>
    <source>
        <strain evidence="12 13">IBT 40285</strain>
    </source>
</reference>
<dbReference type="Pfam" id="PF00550">
    <property type="entry name" value="PP-binding"/>
    <property type="match status" value="1"/>
</dbReference>
<dbReference type="SMART" id="SM00823">
    <property type="entry name" value="PKS_PP"/>
    <property type="match status" value="1"/>
</dbReference>
<dbReference type="CDD" id="cd05274">
    <property type="entry name" value="KR_FAS_SDR_x"/>
    <property type="match status" value="1"/>
</dbReference>
<dbReference type="OMA" id="TSACHTF"/>
<dbReference type="Pfam" id="PF16197">
    <property type="entry name" value="KAsynt_C_assoc"/>
    <property type="match status" value="1"/>
</dbReference>
<organism evidence="12 13">
    <name type="scientific">Stachybotrys chlorohalonatus (strain IBT 40285)</name>
    <dbReference type="NCBI Taxonomy" id="1283841"/>
    <lineage>
        <taxon>Eukaryota</taxon>
        <taxon>Fungi</taxon>
        <taxon>Dikarya</taxon>
        <taxon>Ascomycota</taxon>
        <taxon>Pezizomycotina</taxon>
        <taxon>Sordariomycetes</taxon>
        <taxon>Hypocreomycetidae</taxon>
        <taxon>Hypocreales</taxon>
        <taxon>Stachybotryaceae</taxon>
        <taxon>Stachybotrys</taxon>
    </lineage>
</organism>
<dbReference type="GO" id="GO:0032259">
    <property type="term" value="P:methylation"/>
    <property type="evidence" value="ECO:0007669"/>
    <property type="project" value="UniProtKB-KW"/>
</dbReference>
<dbReference type="Pfam" id="PF14765">
    <property type="entry name" value="PS-DH"/>
    <property type="match status" value="1"/>
</dbReference>
<dbReference type="Gene3D" id="3.40.366.10">
    <property type="entry name" value="Malonyl-Coenzyme A Acyl Carrier Protein, domain 2"/>
    <property type="match status" value="1"/>
</dbReference>
<feature type="domain" description="Carrier" evidence="9">
    <location>
        <begin position="2346"/>
        <end position="2424"/>
    </location>
</feature>
<dbReference type="SUPFAM" id="SSF50129">
    <property type="entry name" value="GroES-like"/>
    <property type="match status" value="1"/>
</dbReference>
<dbReference type="InterPro" id="IPR049552">
    <property type="entry name" value="PKS_DH_N"/>
</dbReference>
<dbReference type="InterPro" id="IPR042104">
    <property type="entry name" value="PKS_dehydratase_sf"/>
</dbReference>
<dbReference type="PROSITE" id="PS52019">
    <property type="entry name" value="PKS_MFAS_DH"/>
    <property type="match status" value="1"/>
</dbReference>
<evidence type="ECO:0000256" key="6">
    <source>
        <dbReference type="ARBA" id="ARBA00023268"/>
    </source>
</evidence>
<dbReference type="InterPro" id="IPR013154">
    <property type="entry name" value="ADH-like_N"/>
</dbReference>
<keyword evidence="4" id="KW-0521">NADP</keyword>
<evidence type="ECO:0000256" key="1">
    <source>
        <dbReference type="ARBA" id="ARBA00022450"/>
    </source>
</evidence>
<dbReference type="PROSITE" id="PS52004">
    <property type="entry name" value="KS3_2"/>
    <property type="match status" value="1"/>
</dbReference>
<feature type="domain" description="PKS/mFAS DH" evidence="11">
    <location>
        <begin position="982"/>
        <end position="1287"/>
    </location>
</feature>
<dbReference type="PANTHER" id="PTHR43775">
    <property type="entry name" value="FATTY ACID SYNTHASE"/>
    <property type="match status" value="1"/>
</dbReference>
<dbReference type="InterPro" id="IPR036736">
    <property type="entry name" value="ACP-like_sf"/>
</dbReference>
<proteinExistence type="predicted"/>
<dbReference type="SUPFAM" id="SSF52151">
    <property type="entry name" value="FabD/lysophospholipase-like"/>
    <property type="match status" value="1"/>
</dbReference>
<accession>A0A084QTC1</accession>
<keyword evidence="3" id="KW-0808">Transferase</keyword>
<dbReference type="PANTHER" id="PTHR43775:SF50">
    <property type="entry name" value="HIGHLY REDUCING POLYKETIDE SYNTHASE SRDA"/>
    <property type="match status" value="1"/>
</dbReference>
<dbReference type="InterPro" id="IPR036291">
    <property type="entry name" value="NAD(P)-bd_dom_sf"/>
</dbReference>
<feature type="active site" description="Proton donor; for dehydratase activity" evidence="8">
    <location>
        <position position="1200"/>
    </location>
</feature>
<evidence type="ECO:0000256" key="8">
    <source>
        <dbReference type="PROSITE-ProRule" id="PRU01363"/>
    </source>
</evidence>
<dbReference type="Pfam" id="PF21089">
    <property type="entry name" value="PKS_DH_N"/>
    <property type="match status" value="1"/>
</dbReference>
<dbReference type="InterPro" id="IPR009081">
    <property type="entry name" value="PP-bd_ACP"/>
</dbReference>
<dbReference type="Pfam" id="PF00109">
    <property type="entry name" value="ketoacyl-synt"/>
    <property type="match status" value="1"/>
</dbReference>
<dbReference type="SUPFAM" id="SSF55048">
    <property type="entry name" value="Probable ACP-binding domain of malonyl-CoA ACP transacylase"/>
    <property type="match status" value="1"/>
</dbReference>
<protein>
    <submittedName>
        <fullName evidence="12">Uncharacterized protein</fullName>
    </submittedName>
</protein>
<dbReference type="FunFam" id="3.40.50.720:FF:000209">
    <property type="entry name" value="Polyketide synthase Pks12"/>
    <property type="match status" value="1"/>
</dbReference>
<dbReference type="CDD" id="cd00833">
    <property type="entry name" value="PKS"/>
    <property type="match status" value="1"/>
</dbReference>
<dbReference type="GO" id="GO:0008168">
    <property type="term" value="F:methyltransferase activity"/>
    <property type="evidence" value="ECO:0007669"/>
    <property type="project" value="UniProtKB-KW"/>
</dbReference>
<dbReference type="Gene3D" id="3.40.50.720">
    <property type="entry name" value="NAD(P)-binding Rossmann-like Domain"/>
    <property type="match status" value="2"/>
</dbReference>
<evidence type="ECO:0000256" key="4">
    <source>
        <dbReference type="ARBA" id="ARBA00022857"/>
    </source>
</evidence>
<keyword evidence="13" id="KW-1185">Reference proteome</keyword>